<evidence type="ECO:0000256" key="5">
    <source>
        <dbReference type="SAM" id="Phobius"/>
    </source>
</evidence>
<dbReference type="EMBL" id="CABPSJ010000001">
    <property type="protein sequence ID" value="VVD61374.1"/>
    <property type="molecule type" value="Genomic_DNA"/>
</dbReference>
<proteinExistence type="predicted"/>
<keyword evidence="2 5" id="KW-0812">Transmembrane</keyword>
<dbReference type="PANTHER" id="PTHR43847">
    <property type="entry name" value="BLL3993 PROTEIN"/>
    <property type="match status" value="1"/>
</dbReference>
<evidence type="ECO:0000256" key="4">
    <source>
        <dbReference type="ARBA" id="ARBA00023136"/>
    </source>
</evidence>
<feature type="transmembrane region" description="Helical" evidence="5">
    <location>
        <begin position="74"/>
        <end position="92"/>
    </location>
</feature>
<dbReference type="InterPro" id="IPR052527">
    <property type="entry name" value="Metal_cation-efflux_comp"/>
</dbReference>
<dbReference type="GO" id="GO:0032259">
    <property type="term" value="P:methylation"/>
    <property type="evidence" value="ECO:0007669"/>
    <property type="project" value="UniProtKB-KW"/>
</dbReference>
<keyword evidence="6" id="KW-0489">Methyltransferase</keyword>
<comment type="subcellular location">
    <subcellularLocation>
        <location evidence="1">Membrane</location>
        <topology evidence="1">Multi-pass membrane protein</topology>
    </subcellularLocation>
</comment>
<dbReference type="Gene3D" id="1.20.120.1630">
    <property type="match status" value="1"/>
</dbReference>
<evidence type="ECO:0000256" key="3">
    <source>
        <dbReference type="ARBA" id="ARBA00022989"/>
    </source>
</evidence>
<keyword evidence="6" id="KW-0808">Transferase</keyword>
<gene>
    <name evidence="6" type="ORF">PCO31110_00118</name>
</gene>
<sequence>MHSEKEFDVSSIEDWRANPYAVAPMIPPLAVPSLPNRRSLREMAVEVSVRLMGSLVLGAFAFVAWLQWSAAPERITLLLLVATSSLTVGLALFTRVPAKRDWRLVPVIVSVCGTFYFLAVRLDPGIRLIPESSGAFLCGAGILWQLYAKASLRRSFGIVPANRGIVSSGAYRWVRHPIYLGYVIADMGFLLTNFGAWNVMVYGGLFTLQVTRIIQEERFLASDPAYAEYRSKIRYRVLPGLF</sequence>
<protein>
    <submittedName>
        <fullName evidence="6">Protein-s-isoprenylcysteine methyltransferase</fullName>
    </submittedName>
</protein>
<evidence type="ECO:0000313" key="7">
    <source>
        <dbReference type="Proteomes" id="UP000337189"/>
    </source>
</evidence>
<feature type="transmembrane region" description="Helical" evidence="5">
    <location>
        <begin position="128"/>
        <end position="147"/>
    </location>
</feature>
<dbReference type="GO" id="GO:0004671">
    <property type="term" value="F:protein C-terminal S-isoprenylcysteine carboxyl O-methyltransferase activity"/>
    <property type="evidence" value="ECO:0007669"/>
    <property type="project" value="InterPro"/>
</dbReference>
<organism evidence="6 7">
    <name type="scientific">Pandoraea communis</name>
    <dbReference type="NCBI Taxonomy" id="2508297"/>
    <lineage>
        <taxon>Bacteria</taxon>
        <taxon>Pseudomonadati</taxon>
        <taxon>Pseudomonadota</taxon>
        <taxon>Betaproteobacteria</taxon>
        <taxon>Burkholderiales</taxon>
        <taxon>Burkholderiaceae</taxon>
        <taxon>Pandoraea</taxon>
    </lineage>
</organism>
<dbReference type="InterPro" id="IPR007269">
    <property type="entry name" value="ICMT_MeTrfase"/>
</dbReference>
<dbReference type="PANTHER" id="PTHR43847:SF1">
    <property type="entry name" value="BLL3993 PROTEIN"/>
    <property type="match status" value="1"/>
</dbReference>
<dbReference type="AlphaFoldDB" id="A0A5E4RFR3"/>
<evidence type="ECO:0000256" key="2">
    <source>
        <dbReference type="ARBA" id="ARBA00022692"/>
    </source>
</evidence>
<feature type="transmembrane region" description="Helical" evidence="5">
    <location>
        <begin position="104"/>
        <end position="122"/>
    </location>
</feature>
<keyword evidence="3 5" id="KW-1133">Transmembrane helix</keyword>
<dbReference type="Proteomes" id="UP000337189">
    <property type="component" value="Unassembled WGS sequence"/>
</dbReference>
<keyword evidence="4 5" id="KW-0472">Membrane</keyword>
<dbReference type="GO" id="GO:0016020">
    <property type="term" value="C:membrane"/>
    <property type="evidence" value="ECO:0007669"/>
    <property type="project" value="UniProtKB-SubCell"/>
</dbReference>
<accession>A0A5E4RFR3</accession>
<evidence type="ECO:0000313" key="6">
    <source>
        <dbReference type="EMBL" id="VVD61374.1"/>
    </source>
</evidence>
<reference evidence="6 7" key="1">
    <citation type="submission" date="2019-08" db="EMBL/GenBank/DDBJ databases">
        <authorList>
            <person name="Peeters C."/>
        </authorList>
    </citation>
    <scope>NUCLEOTIDE SEQUENCE [LARGE SCALE GENOMIC DNA]</scope>
    <source>
        <strain evidence="6 7">LMG 31110</strain>
    </source>
</reference>
<feature type="transmembrane region" description="Helical" evidence="5">
    <location>
        <begin position="47"/>
        <end position="68"/>
    </location>
</feature>
<dbReference type="RefSeq" id="WP_246189688.1">
    <property type="nucleotide sequence ID" value="NZ_CABPSJ010000001.1"/>
</dbReference>
<evidence type="ECO:0000256" key="1">
    <source>
        <dbReference type="ARBA" id="ARBA00004141"/>
    </source>
</evidence>
<name>A0A5E4RFR3_9BURK</name>
<dbReference type="Pfam" id="PF04140">
    <property type="entry name" value="ICMT"/>
    <property type="match status" value="1"/>
</dbReference>